<feature type="chain" id="PRO_5045063669" evidence="1">
    <location>
        <begin position="19"/>
        <end position="226"/>
    </location>
</feature>
<name>A0ABW2DMA7_9BACT</name>
<feature type="signal peptide" evidence="1">
    <location>
        <begin position="1"/>
        <end position="18"/>
    </location>
</feature>
<dbReference type="Proteomes" id="UP001596405">
    <property type="component" value="Unassembled WGS sequence"/>
</dbReference>
<evidence type="ECO:0000256" key="1">
    <source>
        <dbReference type="SAM" id="SignalP"/>
    </source>
</evidence>
<protein>
    <submittedName>
        <fullName evidence="2">Uncharacterized protein</fullName>
    </submittedName>
</protein>
<sequence length="226" mass="26976">MKNIVFIFLLLFSCKAFATEQIPDILLYNGKKYEWSGYSPAFKYFEDNNLKAPANAATTTALYRNLIMTYSIENDSLYLTDVEILVRNGERNDFNNPPKTVRESVFKDYFPEKSKVLMDFYNSIHTIPYGEVIRVTENNWTDIHHEKHLVFQIKNGHVVKKLDLDYKELLKFKKRQFNRFKKTKEYQLALQEEAKNLEEFNYFRPKKYSMDEYLQLVILEKVSNIK</sequence>
<evidence type="ECO:0000313" key="3">
    <source>
        <dbReference type="Proteomes" id="UP001596405"/>
    </source>
</evidence>
<dbReference type="EMBL" id="JBHSYQ010000008">
    <property type="protein sequence ID" value="MFC6998800.1"/>
    <property type="molecule type" value="Genomic_DNA"/>
</dbReference>
<dbReference type="RefSeq" id="WP_066625684.1">
    <property type="nucleotide sequence ID" value="NZ_JBHSYQ010000008.1"/>
</dbReference>
<evidence type="ECO:0000313" key="2">
    <source>
        <dbReference type="EMBL" id="MFC6998800.1"/>
    </source>
</evidence>
<proteinExistence type="predicted"/>
<keyword evidence="3" id="KW-1185">Reference proteome</keyword>
<comment type="caution">
    <text evidence="2">The sequence shown here is derived from an EMBL/GenBank/DDBJ whole genome shotgun (WGS) entry which is preliminary data.</text>
</comment>
<gene>
    <name evidence="2" type="ORF">ACFQHR_14280</name>
</gene>
<reference evidence="3" key="1">
    <citation type="journal article" date="2019" name="Int. J. Syst. Evol. Microbiol.">
        <title>The Global Catalogue of Microorganisms (GCM) 10K type strain sequencing project: providing services to taxonomists for standard genome sequencing and annotation.</title>
        <authorList>
            <consortium name="The Broad Institute Genomics Platform"/>
            <consortium name="The Broad Institute Genome Sequencing Center for Infectious Disease"/>
            <person name="Wu L."/>
            <person name="Ma J."/>
        </authorList>
    </citation>
    <scope>NUCLEOTIDE SEQUENCE [LARGE SCALE GENOMIC DNA]</scope>
    <source>
        <strain evidence="3">CGMCC 4.7393</strain>
    </source>
</reference>
<accession>A0ABW2DMA7</accession>
<keyword evidence="1" id="KW-0732">Signal</keyword>
<organism evidence="2 3">
    <name type="scientific">Rufibacter roseus</name>
    <dbReference type="NCBI Taxonomy" id="1567108"/>
    <lineage>
        <taxon>Bacteria</taxon>
        <taxon>Pseudomonadati</taxon>
        <taxon>Bacteroidota</taxon>
        <taxon>Cytophagia</taxon>
        <taxon>Cytophagales</taxon>
        <taxon>Hymenobacteraceae</taxon>
        <taxon>Rufibacter</taxon>
    </lineage>
</organism>